<protein>
    <submittedName>
        <fullName evidence="4">Helix-turn-helix transcriptional regulator</fullName>
    </submittedName>
</protein>
<evidence type="ECO:0000256" key="1">
    <source>
        <dbReference type="ARBA" id="ARBA00023125"/>
    </source>
</evidence>
<comment type="caution">
    <text evidence="4">The sequence shown here is derived from an EMBL/GenBank/DDBJ whole genome shotgun (WGS) entry which is preliminary data.</text>
</comment>
<proteinExistence type="predicted"/>
<dbReference type="Proteomes" id="UP001213979">
    <property type="component" value="Unassembled WGS sequence"/>
</dbReference>
<gene>
    <name evidence="4" type="ORF">P9850_15810</name>
    <name evidence="3" type="ORF">PNH38_15845</name>
</gene>
<evidence type="ECO:0000313" key="4">
    <source>
        <dbReference type="EMBL" id="MED5053264.1"/>
    </source>
</evidence>
<dbReference type="EMBL" id="JAQOTG010000021">
    <property type="protein sequence ID" value="MDE8565326.1"/>
    <property type="molecule type" value="Genomic_DNA"/>
</dbReference>
<dbReference type="PANTHER" id="PTHR46558">
    <property type="entry name" value="TRACRIPTIONAL REGULATORY PROTEIN-RELATED-RELATED"/>
    <property type="match status" value="1"/>
</dbReference>
<sequence>MSAIGENIKMYRERRNMSQQELALKVRVGTATIQKYESGEQIPDVPTILKLSTVLDVPASELLEKGANNTASEMDPEIEHLIKEIGLKRAKLILRKAKEFSEEDFLRVMQMLYEIKYGDPQ</sequence>
<keyword evidence="1" id="KW-0238">DNA-binding</keyword>
<dbReference type="GO" id="GO:0003677">
    <property type="term" value="F:DNA binding"/>
    <property type="evidence" value="ECO:0007669"/>
    <property type="project" value="UniProtKB-KW"/>
</dbReference>
<dbReference type="AlphaFoldDB" id="A0ABD5IY61"/>
<feature type="domain" description="HTH cro/C1-type" evidence="2">
    <location>
        <begin position="8"/>
        <end position="62"/>
    </location>
</feature>
<keyword evidence="5" id="KW-1185">Reference proteome</keyword>
<name>A0ABD5IY61_9BACL</name>
<dbReference type="Pfam" id="PF01381">
    <property type="entry name" value="HTH_3"/>
    <property type="match status" value="1"/>
</dbReference>
<reference evidence="3 5" key="1">
    <citation type="submission" date="2023-01" db="EMBL/GenBank/DDBJ databases">
        <title>Genome-based reclassification of Anoxybacillus geothermalis as a later heterotypic synonym of Anoxybacillus rupiensis.</title>
        <authorList>
            <person name="Inan Bektas K."/>
            <person name="Canakci S."/>
            <person name="Belduz A.A."/>
            <person name="Guler H.H."/>
        </authorList>
    </citation>
    <scope>NUCLEOTIDE SEQUENCE [LARGE SCALE GENOMIC DNA]</scope>
    <source>
        <strain evidence="3 5">DSM 17127</strain>
    </source>
</reference>
<reference evidence="4 6" key="2">
    <citation type="submission" date="2023-03" db="EMBL/GenBank/DDBJ databases">
        <title>Bacillus Genome Sequencing.</title>
        <authorList>
            <person name="Dunlap C."/>
        </authorList>
    </citation>
    <scope>NUCLEOTIDE SEQUENCE [LARGE SCALE GENOMIC DNA]</scope>
    <source>
        <strain evidence="4 6">NRS-38</strain>
    </source>
</reference>
<dbReference type="SUPFAM" id="SSF47413">
    <property type="entry name" value="lambda repressor-like DNA-binding domains"/>
    <property type="match status" value="1"/>
</dbReference>
<dbReference type="Proteomes" id="UP001339962">
    <property type="component" value="Unassembled WGS sequence"/>
</dbReference>
<dbReference type="SMART" id="SM00530">
    <property type="entry name" value="HTH_XRE"/>
    <property type="match status" value="1"/>
</dbReference>
<evidence type="ECO:0000259" key="2">
    <source>
        <dbReference type="PROSITE" id="PS50943"/>
    </source>
</evidence>
<dbReference type="RefSeq" id="WP_044745089.1">
    <property type="nucleotide sequence ID" value="NZ_JACIDF010000016.1"/>
</dbReference>
<organism evidence="4 6">
    <name type="scientific">Anoxybacteroides rupiense</name>
    <dbReference type="NCBI Taxonomy" id="311460"/>
    <lineage>
        <taxon>Bacteria</taxon>
        <taxon>Bacillati</taxon>
        <taxon>Bacillota</taxon>
        <taxon>Bacilli</taxon>
        <taxon>Bacillales</taxon>
        <taxon>Anoxybacillaceae</taxon>
        <taxon>Anoxybacteroides</taxon>
    </lineage>
</organism>
<dbReference type="Gene3D" id="1.10.260.40">
    <property type="entry name" value="lambda repressor-like DNA-binding domains"/>
    <property type="match status" value="1"/>
</dbReference>
<dbReference type="CDD" id="cd00093">
    <property type="entry name" value="HTH_XRE"/>
    <property type="match status" value="1"/>
</dbReference>
<dbReference type="PROSITE" id="PS50943">
    <property type="entry name" value="HTH_CROC1"/>
    <property type="match status" value="1"/>
</dbReference>
<dbReference type="PANTHER" id="PTHR46558:SF11">
    <property type="entry name" value="HTH-TYPE TRANSCRIPTIONAL REGULATOR XRE"/>
    <property type="match status" value="1"/>
</dbReference>
<evidence type="ECO:0000313" key="6">
    <source>
        <dbReference type="Proteomes" id="UP001339962"/>
    </source>
</evidence>
<dbReference type="EMBL" id="JARTLI010000040">
    <property type="protein sequence ID" value="MED5053264.1"/>
    <property type="molecule type" value="Genomic_DNA"/>
</dbReference>
<dbReference type="InterPro" id="IPR010982">
    <property type="entry name" value="Lambda_DNA-bd_dom_sf"/>
</dbReference>
<evidence type="ECO:0000313" key="5">
    <source>
        <dbReference type="Proteomes" id="UP001213979"/>
    </source>
</evidence>
<evidence type="ECO:0000313" key="3">
    <source>
        <dbReference type="EMBL" id="MDE8565326.1"/>
    </source>
</evidence>
<dbReference type="InterPro" id="IPR001387">
    <property type="entry name" value="Cro/C1-type_HTH"/>
</dbReference>
<accession>A0ABD5IY61</accession>